<keyword evidence="2" id="KW-1185">Reference proteome</keyword>
<accession>A0A429ZQ46</accession>
<evidence type="ECO:0000313" key="2">
    <source>
        <dbReference type="Proteomes" id="UP000287239"/>
    </source>
</evidence>
<name>A0A429ZQ46_9ENTE</name>
<reference evidence="1 2" key="1">
    <citation type="submission" date="2017-05" db="EMBL/GenBank/DDBJ databases">
        <title>Vagococcus spp. assemblies.</title>
        <authorList>
            <person name="Gulvik C.A."/>
        </authorList>
    </citation>
    <scope>NUCLEOTIDE SEQUENCE [LARGE SCALE GENOMIC DNA]</scope>
    <source>
        <strain evidence="1 2">NCFB 2777</strain>
    </source>
</reference>
<evidence type="ECO:0000313" key="1">
    <source>
        <dbReference type="EMBL" id="RST95801.1"/>
    </source>
</evidence>
<proteinExistence type="predicted"/>
<organism evidence="1 2">
    <name type="scientific">Vagococcus salmoninarum</name>
    <dbReference type="NCBI Taxonomy" id="2739"/>
    <lineage>
        <taxon>Bacteria</taxon>
        <taxon>Bacillati</taxon>
        <taxon>Bacillota</taxon>
        <taxon>Bacilli</taxon>
        <taxon>Lactobacillales</taxon>
        <taxon>Enterococcaceae</taxon>
        <taxon>Vagococcus</taxon>
    </lineage>
</organism>
<sequence length="201" mass="22434">MVLDSSVEAKNKNSITSIAQKRYSFEEQRSITNEFLNWAGERAEIGGMAVNGAYFTHGASGRGDWYAKTTEGQHILVQRQDPSISIDDSIYLVHAVGGVVFYYSEFGTTGLTDEINDSENTPGLAIGFSQVANTDKPIVKYLLADNGVVYEYNSNVAFSDGFYVTDDEGNFDYWPDEQKPFKVSEDRDAQEKLLKILSDYN</sequence>
<dbReference type="AlphaFoldDB" id="A0A429ZQ46"/>
<dbReference type="EMBL" id="NGJU01000009">
    <property type="protein sequence ID" value="RST95801.1"/>
    <property type="molecule type" value="Genomic_DNA"/>
</dbReference>
<dbReference type="Proteomes" id="UP000287239">
    <property type="component" value="Unassembled WGS sequence"/>
</dbReference>
<comment type="caution">
    <text evidence="1">The sequence shown here is derived from an EMBL/GenBank/DDBJ whole genome shotgun (WGS) entry which is preliminary data.</text>
</comment>
<gene>
    <name evidence="1" type="ORF">CBF35_07435</name>
</gene>
<protein>
    <submittedName>
        <fullName evidence="1">Uncharacterized protein</fullName>
    </submittedName>
</protein>